<feature type="region of interest" description="Disordered" evidence="1">
    <location>
        <begin position="87"/>
        <end position="108"/>
    </location>
</feature>
<protein>
    <submittedName>
        <fullName evidence="2">Uncharacterized protein</fullName>
    </submittedName>
</protein>
<evidence type="ECO:0000313" key="2">
    <source>
        <dbReference type="EMBL" id="MEQ2263611.1"/>
    </source>
</evidence>
<name>A0ABV0W2A9_9TELE</name>
<feature type="compositionally biased region" description="Low complexity" evidence="1">
    <location>
        <begin position="90"/>
        <end position="101"/>
    </location>
</feature>
<comment type="caution">
    <text evidence="2">The sequence shown here is derived from an EMBL/GenBank/DDBJ whole genome shotgun (WGS) entry which is preliminary data.</text>
</comment>
<evidence type="ECO:0000256" key="1">
    <source>
        <dbReference type="SAM" id="MobiDB-lite"/>
    </source>
</evidence>
<evidence type="ECO:0000313" key="3">
    <source>
        <dbReference type="Proteomes" id="UP001444071"/>
    </source>
</evidence>
<accession>A0ABV0W2A9</accession>
<dbReference type="EMBL" id="JAHRIM010023203">
    <property type="protein sequence ID" value="MEQ2263611.1"/>
    <property type="molecule type" value="Genomic_DNA"/>
</dbReference>
<gene>
    <name evidence="2" type="ORF">XENORESO_010284</name>
</gene>
<sequence length="108" mass="12197">MNSLGEQERGKKRRRKREKEREGGALGNIVRISSSQRRRRWRGRRSKRTGDHGGVGGEDSFCHIKSVMTISLFLVICCFDVEKRKPCDQGDPPAAVGPAPDFIKKNCL</sequence>
<reference evidence="2 3" key="1">
    <citation type="submission" date="2021-06" db="EMBL/GenBank/DDBJ databases">
        <authorList>
            <person name="Palmer J.M."/>
        </authorList>
    </citation>
    <scope>NUCLEOTIDE SEQUENCE [LARGE SCALE GENOMIC DNA]</scope>
    <source>
        <strain evidence="2 3">XR_2019</strain>
        <tissue evidence="2">Muscle</tissue>
    </source>
</reference>
<proteinExistence type="predicted"/>
<dbReference type="Proteomes" id="UP001444071">
    <property type="component" value="Unassembled WGS sequence"/>
</dbReference>
<feature type="compositionally biased region" description="Basic residues" evidence="1">
    <location>
        <begin position="36"/>
        <end position="47"/>
    </location>
</feature>
<organism evidence="2 3">
    <name type="scientific">Xenotaenia resolanae</name>
    <dbReference type="NCBI Taxonomy" id="208358"/>
    <lineage>
        <taxon>Eukaryota</taxon>
        <taxon>Metazoa</taxon>
        <taxon>Chordata</taxon>
        <taxon>Craniata</taxon>
        <taxon>Vertebrata</taxon>
        <taxon>Euteleostomi</taxon>
        <taxon>Actinopterygii</taxon>
        <taxon>Neopterygii</taxon>
        <taxon>Teleostei</taxon>
        <taxon>Neoteleostei</taxon>
        <taxon>Acanthomorphata</taxon>
        <taxon>Ovalentaria</taxon>
        <taxon>Atherinomorphae</taxon>
        <taxon>Cyprinodontiformes</taxon>
        <taxon>Goodeidae</taxon>
        <taxon>Xenotaenia</taxon>
    </lineage>
</organism>
<feature type="region of interest" description="Disordered" evidence="1">
    <location>
        <begin position="1"/>
        <end position="59"/>
    </location>
</feature>
<keyword evidence="3" id="KW-1185">Reference proteome</keyword>